<dbReference type="RefSeq" id="XP_018067414.1">
    <property type="nucleotide sequence ID" value="XM_018220311.1"/>
</dbReference>
<feature type="compositionally biased region" description="Basic and acidic residues" evidence="2">
    <location>
        <begin position="458"/>
        <end position="468"/>
    </location>
</feature>
<dbReference type="InParanoid" id="A0A194WZC8"/>
<feature type="compositionally biased region" description="Polar residues" evidence="2">
    <location>
        <begin position="223"/>
        <end position="233"/>
    </location>
</feature>
<reference evidence="3 4" key="1">
    <citation type="submission" date="2015-10" db="EMBL/GenBank/DDBJ databases">
        <title>Full genome of DAOMC 229536 Phialocephala scopiformis, a fungal endophyte of spruce producing the potent anti-insectan compound rugulosin.</title>
        <authorList>
            <consortium name="DOE Joint Genome Institute"/>
            <person name="Walker A.K."/>
            <person name="Frasz S.L."/>
            <person name="Seifert K.A."/>
            <person name="Miller J.D."/>
            <person name="Mondo S.J."/>
            <person name="Labutti K."/>
            <person name="Lipzen A."/>
            <person name="Dockter R."/>
            <person name="Kennedy M."/>
            <person name="Grigoriev I.V."/>
            <person name="Spatafora J.W."/>
        </authorList>
    </citation>
    <scope>NUCLEOTIDE SEQUENCE [LARGE SCALE GENOMIC DNA]</scope>
    <source>
        <strain evidence="3 4">CBS 120377</strain>
    </source>
</reference>
<gene>
    <name evidence="3" type="ORF">LY89DRAFT_737954</name>
</gene>
<dbReference type="EMBL" id="KQ947423">
    <property type="protein sequence ID" value="KUJ13059.1"/>
    <property type="molecule type" value="Genomic_DNA"/>
</dbReference>
<proteinExistence type="predicted"/>
<organism evidence="3 4">
    <name type="scientific">Mollisia scopiformis</name>
    <name type="common">Conifer needle endophyte fungus</name>
    <name type="synonym">Phialocephala scopiformis</name>
    <dbReference type="NCBI Taxonomy" id="149040"/>
    <lineage>
        <taxon>Eukaryota</taxon>
        <taxon>Fungi</taxon>
        <taxon>Dikarya</taxon>
        <taxon>Ascomycota</taxon>
        <taxon>Pezizomycotina</taxon>
        <taxon>Leotiomycetes</taxon>
        <taxon>Helotiales</taxon>
        <taxon>Mollisiaceae</taxon>
        <taxon>Mollisia</taxon>
    </lineage>
</organism>
<feature type="compositionally biased region" description="Low complexity" evidence="2">
    <location>
        <begin position="438"/>
        <end position="448"/>
    </location>
</feature>
<feature type="coiled-coil region" evidence="1">
    <location>
        <begin position="555"/>
        <end position="620"/>
    </location>
</feature>
<evidence type="ECO:0000256" key="1">
    <source>
        <dbReference type="SAM" id="Coils"/>
    </source>
</evidence>
<feature type="compositionally biased region" description="Polar residues" evidence="2">
    <location>
        <begin position="380"/>
        <end position="399"/>
    </location>
</feature>
<feature type="compositionally biased region" description="Polar residues" evidence="2">
    <location>
        <begin position="190"/>
        <end position="211"/>
    </location>
</feature>
<evidence type="ECO:0000256" key="2">
    <source>
        <dbReference type="SAM" id="MobiDB-lite"/>
    </source>
</evidence>
<protein>
    <submittedName>
        <fullName evidence="3">Uncharacterized protein</fullName>
    </submittedName>
</protein>
<feature type="region of interest" description="Disordered" evidence="2">
    <location>
        <begin position="438"/>
        <end position="501"/>
    </location>
</feature>
<feature type="compositionally biased region" description="Polar residues" evidence="2">
    <location>
        <begin position="160"/>
        <end position="178"/>
    </location>
</feature>
<dbReference type="AlphaFoldDB" id="A0A194WZC8"/>
<accession>A0A194WZC8</accession>
<dbReference type="Proteomes" id="UP000070700">
    <property type="component" value="Unassembled WGS sequence"/>
</dbReference>
<dbReference type="GeneID" id="28830037"/>
<keyword evidence="4" id="KW-1185">Reference proteome</keyword>
<dbReference type="KEGG" id="psco:LY89DRAFT_737954"/>
<keyword evidence="1" id="KW-0175">Coiled coil</keyword>
<feature type="region of interest" description="Disordered" evidence="2">
    <location>
        <begin position="158"/>
        <end position="246"/>
    </location>
</feature>
<evidence type="ECO:0000313" key="3">
    <source>
        <dbReference type="EMBL" id="KUJ13059.1"/>
    </source>
</evidence>
<name>A0A194WZC8_MOLSC</name>
<sequence length="846" mass="93232">MQQSRTDLIDAVLNSSWSQFTASRFQQSQPTESKFVQSRVGDSQQKNLAETHQRLKIDIDAARQGITKHLVAASYAHRARPPRVKAEGEVQLNMENVPAFEAAASQNSSSIETKQERVVPAYHPHLGSRAQFEKQYGLTPGASFATSRVHSQAVHIKQEVTPSRNIANGSFNASPKQTQEIKQEDGVPTGASNGTFSLQGLPQSVDHQSTAPVAEASWDTVDAWSQQPQQQARVPSPSIKEEGTESPEVTFILSHKEKSQQVVSRPNASGLSASRYASNLSQYPIPPVVKKEALVSHPPQLKNNNTNGYSQALADPLAFMSATGTLSNFKQSHQSQTPMPLLAKRVAPQQTQDPPGPLTVAPQKPESKAFQASGWPEFPSASSNVVHTKSESKPFQPSGWSRFPPSLDKPDKAIVQSGVVSAGISSAKAIPSAPAAARGSAPAMQARATSGSQSFAAEESKKNKKPLEPVKFVPAAWPDDDIDKQPELPPPAKAVEQKTPASQVSVRKAPVLIESSQYQPYIDADPQHRTIAHSIQPSSRVKPLSEVVNADKIMIKNLEAQLDRQGARLETVEQELEAYKEEYTELDHELATYKAEAEYTKNLREENKKLKADYEALKAHLETPATPGAAPTAAQMEWLTARNQELQLENHLREPLFRIGRDIRARFLEEGRESVLHITRREMDKSLLERGHAANSNANAEADAAVLNGRFLTNEQYKKLVPVFHTLYGDYPDVHYKNSPRVREAMEAYATCQTSAACNSKHPSLPVEELRRVAHLTKTLCQQSTKMEHKEFDEDTGGHAEKHIVMIKEAMVPILKFDRKWSRFAIKEKLARDATGSSTTKSPAKK</sequence>
<dbReference type="OrthoDB" id="3558391at2759"/>
<feature type="region of interest" description="Disordered" evidence="2">
    <location>
        <begin position="348"/>
        <end position="409"/>
    </location>
</feature>
<evidence type="ECO:0000313" key="4">
    <source>
        <dbReference type="Proteomes" id="UP000070700"/>
    </source>
</evidence>